<accession>A0A4V6DW66</accession>
<dbReference type="InterPro" id="IPR057219">
    <property type="entry name" value="DUF7897"/>
</dbReference>
<dbReference type="AlphaFoldDB" id="A0A4V6DW66"/>
<gene>
    <name evidence="2" type="ORF">CQA69_04610</name>
</gene>
<dbReference type="EMBL" id="NXLZ01000006">
    <property type="protein sequence ID" value="TKX30982.1"/>
    <property type="molecule type" value="Genomic_DNA"/>
</dbReference>
<reference evidence="2 3" key="1">
    <citation type="submission" date="2018-05" db="EMBL/GenBank/DDBJ databases">
        <title>Novel Campyloabacter and Helicobacter Species and Strains.</title>
        <authorList>
            <person name="Mannion A.J."/>
            <person name="Shen Z."/>
            <person name="Fox J.G."/>
        </authorList>
    </citation>
    <scope>NUCLEOTIDE SEQUENCE [LARGE SCALE GENOMIC DNA]</scope>
    <source>
        <strain evidence="3">MIT17-664</strain>
    </source>
</reference>
<name>A0A4V6DW66_9BACT</name>
<dbReference type="Pfam" id="PF25448">
    <property type="entry name" value="DUF7897"/>
    <property type="match status" value="1"/>
</dbReference>
<dbReference type="OrthoDB" id="5372053at2"/>
<evidence type="ECO:0000313" key="3">
    <source>
        <dbReference type="Proteomes" id="UP000308838"/>
    </source>
</evidence>
<protein>
    <recommendedName>
        <fullName evidence="1">DUF7897 domain-containing protein</fullName>
    </recommendedName>
</protein>
<organism evidence="2 3">
    <name type="scientific">Campylobacter estrildidarum</name>
    <dbReference type="NCBI Taxonomy" id="2510189"/>
    <lineage>
        <taxon>Bacteria</taxon>
        <taxon>Pseudomonadati</taxon>
        <taxon>Campylobacterota</taxon>
        <taxon>Epsilonproteobacteria</taxon>
        <taxon>Campylobacterales</taxon>
        <taxon>Campylobacteraceae</taxon>
        <taxon>Campylobacter</taxon>
    </lineage>
</organism>
<proteinExistence type="predicted"/>
<sequence>MNNFKEVIKIVKKRKENINLFYKLLDLEEWGEYFENLLQLSELKKEKSTLLAILRRLVDLKEENLVQEWKKNNFKKEKITELKHKFYFEVKKFYELEHQNLIDEIANKKLLNEFYQNLIQGVHNIGLVINDFEISWTKEIIEKNNQILASQFSNLDDAINFLQKNGLYQTTPQGEICERSYGVLVRIGNLWKFVPYARFFENETLKLEFAFDEMIEKLKIFAKDQDEMAYVKYFEKLKNAFCEKDENKIIGSWQEAELAWMGVKSPLQVGHPLEYYEDHYTHAVALEWDIRLEDESDFDVLDFSHKIKQSFIRVYEDIGIEDKQLKEEVLSNIDKTQLYICSPMIFYGAELKGLFSAQVVPNDEFVSNIAGKKIFAFLNFVYENALSQPFMKIASEVFDKEFLSYGREILFFQEKTWKSVYKISTIGHEFGHIFFIANDTEKKMNKSGFFKNIEEYKATSGGLINFFFNEQENLKMPVFHDVIKRAISLIAWQKVDEVQPYYTEGLMHLALLFESGVLSFKNNHLKINFSLEFYEKFKSITIDVYYELAKYYILKLDAKEFLNYFCKIEDGVFLPVLEECKKFVRFYYSLYEKIGNEIDDSGEFEYYKSQKK</sequence>
<dbReference type="Proteomes" id="UP000308838">
    <property type="component" value="Unassembled WGS sequence"/>
</dbReference>
<dbReference type="RefSeq" id="WP_137620627.1">
    <property type="nucleotide sequence ID" value="NZ_NXLZ01000006.1"/>
</dbReference>
<keyword evidence="3" id="KW-1185">Reference proteome</keyword>
<dbReference type="NCBIfam" id="NF033805">
    <property type="entry name" value="invasion_CiaB"/>
    <property type="match status" value="1"/>
</dbReference>
<comment type="caution">
    <text evidence="2">The sequence shown here is derived from an EMBL/GenBank/DDBJ whole genome shotgun (WGS) entry which is preliminary data.</text>
</comment>
<evidence type="ECO:0000313" key="2">
    <source>
        <dbReference type="EMBL" id="TKX30982.1"/>
    </source>
</evidence>
<evidence type="ECO:0000259" key="1">
    <source>
        <dbReference type="Pfam" id="PF25448"/>
    </source>
</evidence>
<feature type="domain" description="DUF7897" evidence="1">
    <location>
        <begin position="1"/>
        <end position="599"/>
    </location>
</feature>